<dbReference type="Proteomes" id="UP000559653">
    <property type="component" value="Unassembled WGS sequence"/>
</dbReference>
<sequence>MTMEEALIENLVLGNDHKESMKKINENLIQYGLTPNQSKVYLYLTKTGEKTASAISKNLTIPRTESYHLLNSLEQKGIIFSIFGKPTKFNAVPIDDALTIIIDNEKKRVLDLELKKEKILTLWETVPKHVDESENPDGNKFQILQGRNSILVKIERMAKTAEKEVMVLGSETNFIKFYHTEFVNLLKKTKAELQVLTTYSKKGQFALDGLPLNNIKKLDESNRHNFSFIIKDENEVVFFINSGSSELMAIWTDSKSFVSTLKSLFKLIWRKSAFVLEKENKFSQNMNEDYEHRLREIEQEKVILDYLQQNLMVKKEGKEE</sequence>
<name>A0AC60W083_9ARCH</name>
<reference evidence="1 2" key="1">
    <citation type="journal article" date="2020" name="Appl. Environ. Microbiol.">
        <title>Genomic Characteristics of a Novel Species of Ammonia-Oxidizing Archaea from the Jiulong River Estuary.</title>
        <authorList>
            <person name="Zou D."/>
            <person name="Wan R."/>
            <person name="Han L."/>
            <person name="Xu M.N."/>
            <person name="Liu Y."/>
            <person name="Liu H."/>
            <person name="Kao S.J."/>
            <person name="Li M."/>
        </authorList>
    </citation>
    <scope>NUCLEOTIDE SEQUENCE [LARGE SCALE GENOMIC DNA]</scope>
    <source>
        <strain evidence="1">W1bin1</strain>
    </source>
</reference>
<accession>A0AC60W083</accession>
<evidence type="ECO:0000313" key="1">
    <source>
        <dbReference type="EMBL" id="MBA4453148.1"/>
    </source>
</evidence>
<organism evidence="1 2">
    <name type="scientific">Candidatus Nitrosomaritimum aestuariumsis</name>
    <dbReference type="NCBI Taxonomy" id="3342354"/>
    <lineage>
        <taxon>Archaea</taxon>
        <taxon>Nitrososphaerota</taxon>
        <taxon>Nitrososphaeria</taxon>
        <taxon>Nitrosopumilales</taxon>
        <taxon>Nitrosopumilaceae</taxon>
        <taxon>Candidatus Nitrosomaritimum</taxon>
    </lineage>
</organism>
<protein>
    <submittedName>
        <fullName evidence="1">TrmB family transcriptional regulator</fullName>
    </submittedName>
</protein>
<proteinExistence type="predicted"/>
<comment type="caution">
    <text evidence="1">The sequence shown here is derived from an EMBL/GenBank/DDBJ whole genome shotgun (WGS) entry which is preliminary data.</text>
</comment>
<gene>
    <name evidence="1" type="ORF">H2B03_08320</name>
</gene>
<dbReference type="EMBL" id="JACEMZ010000081">
    <property type="protein sequence ID" value="MBA4453148.1"/>
    <property type="molecule type" value="Genomic_DNA"/>
</dbReference>
<evidence type="ECO:0000313" key="2">
    <source>
        <dbReference type="Proteomes" id="UP000559653"/>
    </source>
</evidence>